<dbReference type="RefSeq" id="WP_179919667.1">
    <property type="nucleotide sequence ID" value="NZ_CP058909.1"/>
</dbReference>
<reference evidence="2 3" key="1">
    <citation type="submission" date="2020-07" db="EMBL/GenBank/DDBJ databases">
        <title>Halosimplex litoreum sp. nov. and Halosimplex rubrum sp. nov., isolated from different salt environments.</title>
        <authorList>
            <person name="Cui H."/>
        </authorList>
    </citation>
    <scope>NUCLEOTIDE SEQUENCE [LARGE SCALE GENOMIC DNA]</scope>
    <source>
        <strain evidence="2 3">R2</strain>
    </source>
</reference>
<dbReference type="Pfam" id="PF26027">
    <property type="entry name" value="DUF8005"/>
    <property type="match status" value="1"/>
</dbReference>
<dbReference type="GeneID" id="56085801"/>
<evidence type="ECO:0000313" key="2">
    <source>
        <dbReference type="EMBL" id="QLH84587.1"/>
    </source>
</evidence>
<proteinExistence type="predicted"/>
<dbReference type="InterPro" id="IPR058318">
    <property type="entry name" value="DUF8005"/>
</dbReference>
<dbReference type="OrthoDB" id="157285at2157"/>
<keyword evidence="1" id="KW-0812">Transmembrane</keyword>
<feature type="transmembrane region" description="Helical" evidence="1">
    <location>
        <begin position="6"/>
        <end position="28"/>
    </location>
</feature>
<keyword evidence="3" id="KW-1185">Reference proteome</keyword>
<dbReference type="Proteomes" id="UP000509346">
    <property type="component" value="Chromosome"/>
</dbReference>
<evidence type="ECO:0000256" key="1">
    <source>
        <dbReference type="SAM" id="Phobius"/>
    </source>
</evidence>
<protein>
    <submittedName>
        <fullName evidence="2">Uncharacterized protein</fullName>
    </submittedName>
</protein>
<keyword evidence="1" id="KW-0472">Membrane</keyword>
<keyword evidence="1" id="KW-1133">Transmembrane helix</keyword>
<name>A0A7D5SY84_9EURY</name>
<dbReference type="KEGG" id="hpel:HZS54_24390"/>
<accession>A0A7D5SY84</accession>
<dbReference type="AlphaFoldDB" id="A0A7D5SY84"/>
<sequence>MVSTATWLYFGMGTLLFFFWVYGIWAFARDMRRTYIPGFRGWIARRREQQAEQERESEREEKEKQLY</sequence>
<organism evidence="2 3">
    <name type="scientific">Halosimplex pelagicum</name>
    <dbReference type="NCBI Taxonomy" id="869886"/>
    <lineage>
        <taxon>Archaea</taxon>
        <taxon>Methanobacteriati</taxon>
        <taxon>Methanobacteriota</taxon>
        <taxon>Stenosarchaea group</taxon>
        <taxon>Halobacteria</taxon>
        <taxon>Halobacteriales</taxon>
        <taxon>Haloarculaceae</taxon>
        <taxon>Halosimplex</taxon>
    </lineage>
</organism>
<evidence type="ECO:0000313" key="3">
    <source>
        <dbReference type="Proteomes" id="UP000509346"/>
    </source>
</evidence>
<gene>
    <name evidence="2" type="ORF">HZS54_24390</name>
</gene>
<dbReference type="EMBL" id="CP058909">
    <property type="protein sequence ID" value="QLH84587.1"/>
    <property type="molecule type" value="Genomic_DNA"/>
</dbReference>